<sequence>MSIVSGILLGVAEIKSPLRRLPQNDLVHIANLAYQVIFDNSLKDQSEHSLENTNDDQLEQSEKQRDELRNAIGALDYYYAMQEVDIHLQEGLCEVKRHEDVVLRHRVADVIIITSVEGIPHRIIYMCRNDSFGRAAMVLQMHSVEDVEKLKVIFPMALFIARNNNQSSEKNPTKSWGRNMGKKISSMMETFTATSLSIRRSFRNGEKSSFLTTNTNSPMTTRKIASESDRASLTDSDSDDEIEFSCTDDTDSTAGTYYEDMGIDAKIQEKLYDTLDSVSRSSINSVESKTSGVEAEIKFFIESDGEFVKSLQSLEEDRRHLATDDKPQFIRNKLALLFMQVKPLIQLHTELHHEFCKSDKKIIPICQTIIDHQVNYESYIYFMENIPIVDDIMQDHRDFFQTCVPDLYEKLRKPRMRLHYYVLTLDTVYKLTTSSEEKEWIYRAMEVLKIPLKRADSKLFLGAIIGAPFDLSNFGNIIRHSDLRLRKGGDLPQRNYHVVALKSLIILTVSKGKSYQYITSFRMDEVSLMKAERGVRINLQVRNGPRGSSVHHVFKAKNIAIQQKWISDLKEILSEKTQNSTPRNSMICVESDFNSSGRRSAIRRGPSFDRRLTKSVSQTSSSDTEDMSLEQDGSLNSGNSRESTVNKRPLKRRESSGGDRQRPIVRKNSGGNQTAESAATYLKGLSWRLPLTVRSFIPENTEAREKEKTEGHVEIMNDLSEHESKYQKNMQEQLGSFLNEGLSLPPHSITKHFRHIYKFHESKFSPAIEQGCSSQSPYEIAVCFVNYASEFIMLYSEYFADRIALSQQMENEEYKMPINQFALYTNSLRKLKVHAKKNVENVIDEALAITEQCIDRAESVLISEAVCGAPFDLSECGPVLHEGLVKVRWPGAIMKQEMCMVLLNDMILLLEYRSPLYHYVESIRMDIVGMGPSSDDFTFQVDVRKEATKLQTFSFRVRNKKEKEEWVKEITHLLSKQVELLKEKLKKKMANEIREMKVIESSEEESIFQINRDGQNVSIVRKKVLETSL</sequence>
<evidence type="ECO:0000313" key="6">
    <source>
        <dbReference type="EMBL" id="KAK7070535.1"/>
    </source>
</evidence>
<organism evidence="6 7">
    <name type="scientific">Halocaridina rubra</name>
    <name type="common">Hawaiian red shrimp</name>
    <dbReference type="NCBI Taxonomy" id="373956"/>
    <lineage>
        <taxon>Eukaryota</taxon>
        <taxon>Metazoa</taxon>
        <taxon>Ecdysozoa</taxon>
        <taxon>Arthropoda</taxon>
        <taxon>Crustacea</taxon>
        <taxon>Multicrustacea</taxon>
        <taxon>Malacostraca</taxon>
        <taxon>Eumalacostraca</taxon>
        <taxon>Eucarida</taxon>
        <taxon>Decapoda</taxon>
        <taxon>Pleocyemata</taxon>
        <taxon>Caridea</taxon>
        <taxon>Atyoidea</taxon>
        <taxon>Atyidae</taxon>
        <taxon>Halocaridina</taxon>
    </lineage>
</organism>
<gene>
    <name evidence="6" type="ORF">SK128_008563</name>
</gene>
<accession>A0AAN8X1W3</accession>
<feature type="compositionally biased region" description="Basic and acidic residues" evidence="3">
    <location>
        <begin position="652"/>
        <end position="662"/>
    </location>
</feature>
<keyword evidence="7" id="KW-1185">Reference proteome</keyword>
<dbReference type="Proteomes" id="UP001381693">
    <property type="component" value="Unassembled WGS sequence"/>
</dbReference>
<feature type="domain" description="PH" evidence="4">
    <location>
        <begin position="878"/>
        <end position="975"/>
    </location>
</feature>
<comment type="caution">
    <text evidence="6">The sequence shown here is derived from an EMBL/GenBank/DDBJ whole genome shotgun (WGS) entry which is preliminary data.</text>
</comment>
<evidence type="ECO:0000259" key="5">
    <source>
        <dbReference type="PROSITE" id="PS50010"/>
    </source>
</evidence>
<protein>
    <submittedName>
        <fullName evidence="6">Uncharacterized protein</fullName>
    </submittedName>
</protein>
<evidence type="ECO:0000313" key="7">
    <source>
        <dbReference type="Proteomes" id="UP001381693"/>
    </source>
</evidence>
<dbReference type="InterPro" id="IPR051336">
    <property type="entry name" value="RhoGEF_Guanine_NuclExch_SF"/>
</dbReference>
<feature type="compositionally biased region" description="Polar residues" evidence="3">
    <location>
        <begin position="207"/>
        <end position="220"/>
    </location>
</feature>
<feature type="region of interest" description="Disordered" evidence="3">
    <location>
        <begin position="597"/>
        <end position="675"/>
    </location>
</feature>
<dbReference type="EMBL" id="JAXCGZ010015319">
    <property type="protein sequence ID" value="KAK7070535.1"/>
    <property type="molecule type" value="Genomic_DNA"/>
</dbReference>
<dbReference type="Gene3D" id="1.20.900.10">
    <property type="entry name" value="Dbl homology (DH) domain"/>
    <property type="match status" value="2"/>
</dbReference>
<dbReference type="Gene3D" id="2.30.29.30">
    <property type="entry name" value="Pleckstrin-homology domain (PH domain)/Phosphotyrosine-binding domain (PTB)"/>
    <property type="match status" value="2"/>
</dbReference>
<feature type="compositionally biased region" description="Acidic residues" evidence="3">
    <location>
        <begin position="236"/>
        <end position="246"/>
    </location>
</feature>
<dbReference type="PANTHER" id="PTHR22826">
    <property type="entry name" value="RHO GUANINE EXCHANGE FACTOR-RELATED"/>
    <property type="match status" value="1"/>
</dbReference>
<reference evidence="6 7" key="1">
    <citation type="submission" date="2023-11" db="EMBL/GenBank/DDBJ databases">
        <title>Halocaridina rubra genome assembly.</title>
        <authorList>
            <person name="Smith C."/>
        </authorList>
    </citation>
    <scope>NUCLEOTIDE SEQUENCE [LARGE SCALE GENOMIC DNA]</scope>
    <source>
        <strain evidence="6">EP-1</strain>
        <tissue evidence="6">Whole</tissue>
    </source>
</reference>
<dbReference type="AlphaFoldDB" id="A0AAN8X1W3"/>
<feature type="compositionally biased region" description="Polar residues" evidence="3">
    <location>
        <begin position="631"/>
        <end position="643"/>
    </location>
</feature>
<evidence type="ECO:0000256" key="3">
    <source>
        <dbReference type="SAM" id="MobiDB-lite"/>
    </source>
</evidence>
<feature type="coiled-coil region" evidence="2">
    <location>
        <begin position="975"/>
        <end position="1002"/>
    </location>
</feature>
<dbReference type="PROSITE" id="PS50010">
    <property type="entry name" value="DH_2"/>
    <property type="match status" value="1"/>
</dbReference>
<dbReference type="GO" id="GO:0005085">
    <property type="term" value="F:guanyl-nucleotide exchange factor activity"/>
    <property type="evidence" value="ECO:0007669"/>
    <property type="project" value="UniProtKB-KW"/>
</dbReference>
<dbReference type="SUPFAM" id="SSF50729">
    <property type="entry name" value="PH domain-like"/>
    <property type="match status" value="2"/>
</dbReference>
<dbReference type="PROSITE" id="PS50003">
    <property type="entry name" value="PH_DOMAIN"/>
    <property type="match status" value="1"/>
</dbReference>
<dbReference type="GO" id="GO:0005737">
    <property type="term" value="C:cytoplasm"/>
    <property type="evidence" value="ECO:0007669"/>
    <property type="project" value="TreeGrafter"/>
</dbReference>
<keyword evidence="1" id="KW-0344">Guanine-nucleotide releasing factor</keyword>
<evidence type="ECO:0000256" key="1">
    <source>
        <dbReference type="ARBA" id="ARBA00022658"/>
    </source>
</evidence>
<evidence type="ECO:0000259" key="4">
    <source>
        <dbReference type="PROSITE" id="PS50003"/>
    </source>
</evidence>
<dbReference type="SMART" id="SM00233">
    <property type="entry name" value="PH"/>
    <property type="match status" value="2"/>
</dbReference>
<dbReference type="SUPFAM" id="SSF48065">
    <property type="entry name" value="DBL homology domain (DH-domain)"/>
    <property type="match status" value="2"/>
</dbReference>
<dbReference type="InterPro" id="IPR035899">
    <property type="entry name" value="DBL_dom_sf"/>
</dbReference>
<name>A0AAN8X1W3_HALRR</name>
<dbReference type="InterPro" id="IPR000219">
    <property type="entry name" value="DH_dom"/>
</dbReference>
<proteinExistence type="predicted"/>
<dbReference type="InterPro" id="IPR011993">
    <property type="entry name" value="PH-like_dom_sf"/>
</dbReference>
<evidence type="ECO:0000256" key="2">
    <source>
        <dbReference type="SAM" id="Coils"/>
    </source>
</evidence>
<feature type="domain" description="DH" evidence="5">
    <location>
        <begin position="292"/>
        <end position="458"/>
    </location>
</feature>
<dbReference type="InterPro" id="IPR001849">
    <property type="entry name" value="PH_domain"/>
</dbReference>
<feature type="region of interest" description="Disordered" evidence="3">
    <location>
        <begin position="207"/>
        <end position="246"/>
    </location>
</feature>
<keyword evidence="2" id="KW-0175">Coiled coil</keyword>